<proteinExistence type="predicted"/>
<evidence type="ECO:0000256" key="1">
    <source>
        <dbReference type="SAM" id="Phobius"/>
    </source>
</evidence>
<keyword evidence="1" id="KW-1133">Transmembrane helix</keyword>
<feature type="transmembrane region" description="Helical" evidence="1">
    <location>
        <begin position="6"/>
        <end position="23"/>
    </location>
</feature>
<keyword evidence="1" id="KW-0472">Membrane</keyword>
<accession>A0A8F5MLK1</accession>
<dbReference type="EMBL" id="MZ089760">
    <property type="protein sequence ID" value="QXN75051.1"/>
    <property type="molecule type" value="Genomic_DNA"/>
</dbReference>
<reference evidence="2" key="1">
    <citation type="submission" date="2021-04" db="EMBL/GenBank/DDBJ databases">
        <title>Genomes of microviruses identified in yellow-bellied marmot fecal samples.</title>
        <authorList>
            <person name="Varsani A."/>
            <person name="Kraberger S."/>
            <person name="Chatterjee A."/>
            <person name="Richet C."/>
            <person name="Fontenele R.S."/>
            <person name="Schmidlin K."/>
            <person name="Blumstein D.T."/>
        </authorList>
    </citation>
    <scope>NUCLEOTIDE SEQUENCE</scope>
    <source>
        <strain evidence="2">Mar14</strain>
    </source>
</reference>
<protein>
    <submittedName>
        <fullName evidence="2">Uncharacterized protein</fullName>
    </submittedName>
</protein>
<evidence type="ECO:0000313" key="2">
    <source>
        <dbReference type="EMBL" id="QXN75051.1"/>
    </source>
</evidence>
<sequence length="111" mass="12696">MCRQSILCAVSAVFCVLNFYFVCKMRELVLISPRAFGKALLENARSVTVRGSLTYLSFCRSFKSMLCSSPSNLIYSYYETKLSLIVVLRTQDFFYCLPWGLPPACMAIRFE</sequence>
<keyword evidence="1" id="KW-0812">Transmembrane</keyword>
<organism evidence="2">
    <name type="scientific">Microvirus mar14</name>
    <dbReference type="NCBI Taxonomy" id="2851146"/>
    <lineage>
        <taxon>Viruses</taxon>
        <taxon>Monodnaviria</taxon>
        <taxon>Sangervirae</taxon>
        <taxon>Phixviricota</taxon>
        <taxon>Malgrandaviricetes</taxon>
        <taxon>Petitvirales</taxon>
        <taxon>Microviridae</taxon>
    </lineage>
</organism>
<name>A0A8F5MLK1_9VIRU</name>